<organism evidence="1 2">
    <name type="scientific">Dentiscutata erythropus</name>
    <dbReference type="NCBI Taxonomy" id="1348616"/>
    <lineage>
        <taxon>Eukaryota</taxon>
        <taxon>Fungi</taxon>
        <taxon>Fungi incertae sedis</taxon>
        <taxon>Mucoromycota</taxon>
        <taxon>Glomeromycotina</taxon>
        <taxon>Glomeromycetes</taxon>
        <taxon>Diversisporales</taxon>
        <taxon>Gigasporaceae</taxon>
        <taxon>Dentiscutata</taxon>
    </lineage>
</organism>
<dbReference type="AlphaFoldDB" id="A0A9N9I1E6"/>
<proteinExistence type="predicted"/>
<gene>
    <name evidence="1" type="ORF">DERYTH_LOCUS13962</name>
</gene>
<dbReference type="EMBL" id="CAJVPY010010177">
    <property type="protein sequence ID" value="CAG8716274.1"/>
    <property type="molecule type" value="Genomic_DNA"/>
</dbReference>
<dbReference type="Proteomes" id="UP000789405">
    <property type="component" value="Unassembled WGS sequence"/>
</dbReference>
<protein>
    <submittedName>
        <fullName evidence="1">13994_t:CDS:1</fullName>
    </submittedName>
</protein>
<evidence type="ECO:0000313" key="2">
    <source>
        <dbReference type="Proteomes" id="UP000789405"/>
    </source>
</evidence>
<comment type="caution">
    <text evidence="1">The sequence shown here is derived from an EMBL/GenBank/DDBJ whole genome shotgun (WGS) entry which is preliminary data.</text>
</comment>
<keyword evidence="2" id="KW-1185">Reference proteome</keyword>
<accession>A0A9N9I1E6</accession>
<feature type="non-terminal residue" evidence="1">
    <location>
        <position position="1"/>
    </location>
</feature>
<sequence length="166" mass="19601">MDISSRIAEYLSRETMQNETLLIVLNFWMKILLSKKVHNKATNFQYKTSSLKRNNEKANTACLLNTNGVKRQRSQKDSTFELLTKESLDTNEDLIIRNFKFCNSLAYYDILDLTPGTNNNFVKNYLPPEVYDQLITHEPTLQERDYNEIKDFINNMIKKSRNWGIY</sequence>
<dbReference type="OrthoDB" id="2430024at2759"/>
<evidence type="ECO:0000313" key="1">
    <source>
        <dbReference type="EMBL" id="CAG8716274.1"/>
    </source>
</evidence>
<name>A0A9N9I1E6_9GLOM</name>
<reference evidence="1" key="1">
    <citation type="submission" date="2021-06" db="EMBL/GenBank/DDBJ databases">
        <authorList>
            <person name="Kallberg Y."/>
            <person name="Tangrot J."/>
            <person name="Rosling A."/>
        </authorList>
    </citation>
    <scope>NUCLEOTIDE SEQUENCE</scope>
    <source>
        <strain evidence="1">MA453B</strain>
    </source>
</reference>